<evidence type="ECO:0000313" key="3">
    <source>
        <dbReference type="EMBL" id="EJK76204.1"/>
    </source>
</evidence>
<evidence type="ECO:0000256" key="2">
    <source>
        <dbReference type="SAM" id="Phobius"/>
    </source>
</evidence>
<reference evidence="3 4" key="1">
    <citation type="journal article" date="2012" name="Genome Biol.">
        <title>Genome and low-iron response of an oceanic diatom adapted to chronic iron limitation.</title>
        <authorList>
            <person name="Lommer M."/>
            <person name="Specht M."/>
            <person name="Roy A.S."/>
            <person name="Kraemer L."/>
            <person name="Andreson R."/>
            <person name="Gutowska M.A."/>
            <person name="Wolf J."/>
            <person name="Bergner S.V."/>
            <person name="Schilhabel M.B."/>
            <person name="Klostermeier U.C."/>
            <person name="Beiko R.G."/>
            <person name="Rosenstiel P."/>
            <person name="Hippler M."/>
            <person name="Laroche J."/>
        </authorList>
    </citation>
    <scope>NUCLEOTIDE SEQUENCE [LARGE SCALE GENOMIC DNA]</scope>
    <source>
        <strain evidence="3 4">CCMP1005</strain>
    </source>
</reference>
<name>K0TGU9_THAOC</name>
<keyword evidence="2" id="KW-1133">Transmembrane helix</keyword>
<gene>
    <name evidence="3" type="ORF">THAOC_02050</name>
</gene>
<proteinExistence type="predicted"/>
<keyword evidence="2" id="KW-0472">Membrane</keyword>
<organism evidence="3 4">
    <name type="scientific">Thalassiosira oceanica</name>
    <name type="common">Marine diatom</name>
    <dbReference type="NCBI Taxonomy" id="159749"/>
    <lineage>
        <taxon>Eukaryota</taxon>
        <taxon>Sar</taxon>
        <taxon>Stramenopiles</taxon>
        <taxon>Ochrophyta</taxon>
        <taxon>Bacillariophyta</taxon>
        <taxon>Coscinodiscophyceae</taxon>
        <taxon>Thalassiosirophycidae</taxon>
        <taxon>Thalassiosirales</taxon>
        <taxon>Thalassiosiraceae</taxon>
        <taxon>Thalassiosira</taxon>
    </lineage>
</organism>
<keyword evidence="4" id="KW-1185">Reference proteome</keyword>
<feature type="non-terminal residue" evidence="3">
    <location>
        <position position="1"/>
    </location>
</feature>
<feature type="region of interest" description="Disordered" evidence="1">
    <location>
        <begin position="1"/>
        <end position="38"/>
    </location>
</feature>
<comment type="caution">
    <text evidence="3">The sequence shown here is derived from an EMBL/GenBank/DDBJ whole genome shotgun (WGS) entry which is preliminary data.</text>
</comment>
<keyword evidence="2" id="KW-0812">Transmembrane</keyword>
<evidence type="ECO:0000256" key="1">
    <source>
        <dbReference type="SAM" id="MobiDB-lite"/>
    </source>
</evidence>
<accession>K0TGU9</accession>
<dbReference type="Proteomes" id="UP000266841">
    <property type="component" value="Unassembled WGS sequence"/>
</dbReference>
<evidence type="ECO:0000313" key="4">
    <source>
        <dbReference type="Proteomes" id="UP000266841"/>
    </source>
</evidence>
<feature type="region of interest" description="Disordered" evidence="1">
    <location>
        <begin position="69"/>
        <end position="104"/>
    </location>
</feature>
<sequence>MEPDPAPVDPIDRVAEGALPAAAPDAAQQIDPPSKDIPGDAPAATIGLAVATASLLTCLAVFVAVKRRKGPFGGRGSGMSPPPKGKKEKEEEEEEEEEKQVQRK</sequence>
<dbReference type="EMBL" id="AGNL01002452">
    <property type="protein sequence ID" value="EJK76204.1"/>
    <property type="molecule type" value="Genomic_DNA"/>
</dbReference>
<protein>
    <submittedName>
        <fullName evidence="3">Uncharacterized protein</fullName>
    </submittedName>
</protein>
<feature type="transmembrane region" description="Helical" evidence="2">
    <location>
        <begin position="43"/>
        <end position="65"/>
    </location>
</feature>
<dbReference type="AlphaFoldDB" id="K0TGU9"/>
<feature type="compositionally biased region" description="Low complexity" evidence="1">
    <location>
        <begin position="18"/>
        <end position="32"/>
    </location>
</feature>